<comment type="caution">
    <text evidence="2">The sequence shown here is derived from an EMBL/GenBank/DDBJ whole genome shotgun (WGS) entry which is preliminary data.</text>
</comment>
<feature type="transmembrane region" description="Helical" evidence="1">
    <location>
        <begin position="143"/>
        <end position="161"/>
    </location>
</feature>
<dbReference type="PANTHER" id="PTHR33979:SF2">
    <property type="entry name" value="PEPTIDASE M50B-LIKE-DOMAIN-CONTAINING PROTEIN"/>
    <property type="match status" value="1"/>
</dbReference>
<dbReference type="AlphaFoldDB" id="A0A7K3M862"/>
<keyword evidence="3" id="KW-1185">Reference proteome</keyword>
<accession>A0A7K3M862</accession>
<protein>
    <submittedName>
        <fullName evidence="2">M50 family peptidase</fullName>
    </submittedName>
</protein>
<feature type="transmembrane region" description="Helical" evidence="1">
    <location>
        <begin position="191"/>
        <end position="213"/>
    </location>
</feature>
<proteinExistence type="predicted"/>
<dbReference type="InterPro" id="IPR049500">
    <property type="entry name" value="Peptidase_M50B-like"/>
</dbReference>
<organism evidence="2 3">
    <name type="scientific">Phytoactinopolyspora mesophila</name>
    <dbReference type="NCBI Taxonomy" id="2650750"/>
    <lineage>
        <taxon>Bacteria</taxon>
        <taxon>Bacillati</taxon>
        <taxon>Actinomycetota</taxon>
        <taxon>Actinomycetes</taxon>
        <taxon>Jiangellales</taxon>
        <taxon>Jiangellaceae</taxon>
        <taxon>Phytoactinopolyspora</taxon>
    </lineage>
</organism>
<reference evidence="2 3" key="1">
    <citation type="submission" date="2019-11" db="EMBL/GenBank/DDBJ databases">
        <authorList>
            <person name="Li X.-J."/>
            <person name="Feng X.-M."/>
        </authorList>
    </citation>
    <scope>NUCLEOTIDE SEQUENCE [LARGE SCALE GENOMIC DNA]</scope>
    <source>
        <strain evidence="2 3">XMNu-373</strain>
    </source>
</reference>
<feature type="transmembrane region" description="Helical" evidence="1">
    <location>
        <begin position="168"/>
        <end position="185"/>
    </location>
</feature>
<keyword evidence="1" id="KW-1133">Transmembrane helix</keyword>
<sequence>MARSRTSRRLHMVVRRREPTRAMRRFTVDIWAWLSDYRLDESLASMPEEQVLAVAVIAIALAVHRVTWNVIGYPVTIVHEIGHALAAVVAGYRVHGITVNGDMSGATNFAGKGTFRVLWALWWGYPAPAVVGAGLMWAVSQGWARVALAVLVVGMALTFLFSRSWHTVGVVLATGIVLGLVAWFADPLIQNVVVFAFAWLLIVGAVRAWWAVTRSHLTRRGMSRSDAYMMARRVRGLPAAFWLFTFAVVIAAAAWFGVTTVLDVLDWPAS</sequence>
<name>A0A7K3M862_9ACTN</name>
<evidence type="ECO:0000313" key="3">
    <source>
        <dbReference type="Proteomes" id="UP000460435"/>
    </source>
</evidence>
<dbReference type="Proteomes" id="UP000460435">
    <property type="component" value="Unassembled WGS sequence"/>
</dbReference>
<evidence type="ECO:0000313" key="2">
    <source>
        <dbReference type="EMBL" id="NDL59152.1"/>
    </source>
</evidence>
<dbReference type="Pfam" id="PF13398">
    <property type="entry name" value="Peptidase_M50B"/>
    <property type="match status" value="1"/>
</dbReference>
<keyword evidence="1" id="KW-0472">Membrane</keyword>
<dbReference type="EMBL" id="WLZY01000006">
    <property type="protein sequence ID" value="NDL59152.1"/>
    <property type="molecule type" value="Genomic_DNA"/>
</dbReference>
<dbReference type="PANTHER" id="PTHR33979">
    <property type="entry name" value="OS02G0221600 PROTEIN"/>
    <property type="match status" value="1"/>
</dbReference>
<feature type="transmembrane region" description="Helical" evidence="1">
    <location>
        <begin position="234"/>
        <end position="258"/>
    </location>
</feature>
<evidence type="ECO:0000256" key="1">
    <source>
        <dbReference type="SAM" id="Phobius"/>
    </source>
</evidence>
<feature type="transmembrane region" description="Helical" evidence="1">
    <location>
        <begin position="117"/>
        <end position="137"/>
    </location>
</feature>
<gene>
    <name evidence="2" type="ORF">F7O44_18960</name>
</gene>
<keyword evidence="1" id="KW-0812">Transmembrane</keyword>